<comment type="caution">
    <text evidence="10">The sequence shown here is derived from an EMBL/GenBank/DDBJ whole genome shotgun (WGS) entry which is preliminary data.</text>
</comment>
<dbReference type="GeneID" id="94335055"/>
<dbReference type="GO" id="GO:0046872">
    <property type="term" value="F:metal ion binding"/>
    <property type="evidence" value="ECO:0007669"/>
    <property type="project" value="UniProtKB-KW"/>
</dbReference>
<proteinExistence type="inferred from homology"/>
<dbReference type="PANTHER" id="PTHR11409:SF43">
    <property type="entry name" value="ADENOSINE DEAMINASE"/>
    <property type="match status" value="1"/>
</dbReference>
<dbReference type="KEGG" id="bdw:94335055"/>
<dbReference type="AlphaFoldDB" id="A0AAD9UQB2"/>
<organism evidence="10 11">
    <name type="scientific">Babesia duncani</name>
    <dbReference type="NCBI Taxonomy" id="323732"/>
    <lineage>
        <taxon>Eukaryota</taxon>
        <taxon>Sar</taxon>
        <taxon>Alveolata</taxon>
        <taxon>Apicomplexa</taxon>
        <taxon>Aconoidasida</taxon>
        <taxon>Piroplasmida</taxon>
        <taxon>Babesiidae</taxon>
        <taxon>Babesia</taxon>
    </lineage>
</organism>
<accession>A0AAD9UQB2</accession>
<comment type="cofactor">
    <cofactor evidence="1">
        <name>Zn(2+)</name>
        <dbReference type="ChEBI" id="CHEBI:29105"/>
    </cofactor>
</comment>
<protein>
    <recommendedName>
        <fullName evidence="4">adenosine deaminase</fullName>
        <ecNumber evidence="4">3.5.4.4</ecNumber>
    </recommendedName>
</protein>
<evidence type="ECO:0000313" key="11">
    <source>
        <dbReference type="Proteomes" id="UP001214638"/>
    </source>
</evidence>
<dbReference type="EC" id="3.5.4.4" evidence="4"/>
<dbReference type="GO" id="GO:0043103">
    <property type="term" value="P:hypoxanthine salvage"/>
    <property type="evidence" value="ECO:0007669"/>
    <property type="project" value="TreeGrafter"/>
</dbReference>
<dbReference type="GO" id="GO:0004000">
    <property type="term" value="F:adenosine deaminase activity"/>
    <property type="evidence" value="ECO:0007669"/>
    <property type="project" value="UniProtKB-ARBA"/>
</dbReference>
<evidence type="ECO:0000256" key="2">
    <source>
        <dbReference type="ARBA" id="ARBA00005058"/>
    </source>
</evidence>
<dbReference type="PANTHER" id="PTHR11409">
    <property type="entry name" value="ADENOSINE DEAMINASE"/>
    <property type="match status" value="1"/>
</dbReference>
<dbReference type="GO" id="GO:0060169">
    <property type="term" value="P:negative regulation of adenosine receptor signaling pathway"/>
    <property type="evidence" value="ECO:0007669"/>
    <property type="project" value="TreeGrafter"/>
</dbReference>
<evidence type="ECO:0000313" key="10">
    <source>
        <dbReference type="EMBL" id="KAK2197754.1"/>
    </source>
</evidence>
<comment type="similarity">
    <text evidence="3">Belongs to the metallo-dependent hydrolases superfamily. Adenosine and AMP deaminases family.</text>
</comment>
<evidence type="ECO:0000256" key="6">
    <source>
        <dbReference type="ARBA" id="ARBA00022726"/>
    </source>
</evidence>
<dbReference type="Pfam" id="PF00962">
    <property type="entry name" value="A_deaminase"/>
    <property type="match status" value="1"/>
</dbReference>
<dbReference type="SUPFAM" id="SSF51556">
    <property type="entry name" value="Metallo-dependent hydrolases"/>
    <property type="match status" value="1"/>
</dbReference>
<evidence type="ECO:0000259" key="9">
    <source>
        <dbReference type="Pfam" id="PF00962"/>
    </source>
</evidence>
<dbReference type="InterPro" id="IPR006330">
    <property type="entry name" value="Ado/ade_deaminase"/>
</dbReference>
<keyword evidence="7 10" id="KW-0378">Hydrolase</keyword>
<evidence type="ECO:0000256" key="4">
    <source>
        <dbReference type="ARBA" id="ARBA00012784"/>
    </source>
</evidence>
<dbReference type="InterPro" id="IPR001365">
    <property type="entry name" value="A_deaminase_dom"/>
</dbReference>
<dbReference type="GO" id="GO:0046103">
    <property type="term" value="P:inosine biosynthetic process"/>
    <property type="evidence" value="ECO:0007669"/>
    <property type="project" value="TreeGrafter"/>
</dbReference>
<gene>
    <name evidence="10" type="ORF">BdWA1_000757</name>
</gene>
<comment type="pathway">
    <text evidence="2">Purine metabolism; purine nucleoside salvage.</text>
</comment>
<keyword evidence="6" id="KW-0660">Purine salvage</keyword>
<dbReference type="GO" id="GO:0006154">
    <property type="term" value="P:adenosine catabolic process"/>
    <property type="evidence" value="ECO:0007669"/>
    <property type="project" value="TreeGrafter"/>
</dbReference>
<dbReference type="GO" id="GO:0009897">
    <property type="term" value="C:external side of plasma membrane"/>
    <property type="evidence" value="ECO:0007669"/>
    <property type="project" value="TreeGrafter"/>
</dbReference>
<dbReference type="InterPro" id="IPR032466">
    <property type="entry name" value="Metal_Hydrolase"/>
</dbReference>
<dbReference type="EMBL" id="JALLKP010000001">
    <property type="protein sequence ID" value="KAK2197754.1"/>
    <property type="molecule type" value="Genomic_DNA"/>
</dbReference>
<name>A0AAD9UQB2_9APIC</name>
<feature type="domain" description="Adenosine deaminase" evidence="9">
    <location>
        <begin position="26"/>
        <end position="353"/>
    </location>
</feature>
<evidence type="ECO:0000256" key="1">
    <source>
        <dbReference type="ARBA" id="ARBA00001947"/>
    </source>
</evidence>
<evidence type="ECO:0000256" key="5">
    <source>
        <dbReference type="ARBA" id="ARBA00022723"/>
    </source>
</evidence>
<dbReference type="GO" id="GO:0005829">
    <property type="term" value="C:cytosol"/>
    <property type="evidence" value="ECO:0007669"/>
    <property type="project" value="TreeGrafter"/>
</dbReference>
<evidence type="ECO:0000256" key="3">
    <source>
        <dbReference type="ARBA" id="ARBA00006676"/>
    </source>
</evidence>
<keyword evidence="5" id="KW-0479">Metal-binding</keyword>
<evidence type="ECO:0000256" key="8">
    <source>
        <dbReference type="ARBA" id="ARBA00022833"/>
    </source>
</evidence>
<evidence type="ECO:0000256" key="7">
    <source>
        <dbReference type="ARBA" id="ARBA00022801"/>
    </source>
</evidence>
<dbReference type="GO" id="GO:0006166">
    <property type="term" value="P:purine ribonucleoside salvage"/>
    <property type="evidence" value="ECO:0007669"/>
    <property type="project" value="UniProtKB-KW"/>
</dbReference>
<dbReference type="RefSeq" id="XP_067804596.1">
    <property type="nucleotide sequence ID" value="XM_067945805.1"/>
</dbReference>
<reference evidence="10" key="1">
    <citation type="journal article" date="2023" name="Nat. Microbiol.">
        <title>Babesia duncani multi-omics identifies virulence factors and drug targets.</title>
        <authorList>
            <person name="Singh P."/>
            <person name="Lonardi S."/>
            <person name="Liang Q."/>
            <person name="Vydyam P."/>
            <person name="Khabirova E."/>
            <person name="Fang T."/>
            <person name="Gihaz S."/>
            <person name="Thekkiniath J."/>
            <person name="Munshi M."/>
            <person name="Abel S."/>
            <person name="Ciampossin L."/>
            <person name="Batugedara G."/>
            <person name="Gupta M."/>
            <person name="Lu X.M."/>
            <person name="Lenz T."/>
            <person name="Chakravarty S."/>
            <person name="Cornillot E."/>
            <person name="Hu Y."/>
            <person name="Ma W."/>
            <person name="Gonzalez L.M."/>
            <person name="Sanchez S."/>
            <person name="Estrada K."/>
            <person name="Sanchez-Flores A."/>
            <person name="Montero E."/>
            <person name="Harb O.S."/>
            <person name="Le Roch K.G."/>
            <person name="Mamoun C.B."/>
        </authorList>
    </citation>
    <scope>NUCLEOTIDE SEQUENCE</scope>
    <source>
        <strain evidence="10">WA1</strain>
    </source>
</reference>
<dbReference type="Proteomes" id="UP001214638">
    <property type="component" value="Unassembled WGS sequence"/>
</dbReference>
<sequence length="361" mass="41200">MAKYPSVSELEKMSEYERLAVFKKLPKVELHLHGDLAVPVNKLIDAYNEFSSADAEDHFGDQEIISNVLCNYKLSDLTEFVDKTRIICKLFKSDAKMLERCAYHTVMNKNAEGVVGLELRISPAFIAQGCGYSFDEVVTQFENGLQRAKKDIKNTMEAGYIYIGEIGIDNVFSFKKSVDYFLENRHRFIGFDNAGYEMSFEPFAAEFQRLKDVGTNITLHAGETPASPKNNILHALNCGAKRIGHGIEAAMDPEIMQRLKKDDIILEVCPKSNWITNSYITDMKKHPIRKLYDDGVKICISTDDPLMMGNTLADEYEILFKNFKFGCEDFMKMNTWALEKSFLSQESKKRLKEAYFPDAQI</sequence>
<dbReference type="Gene3D" id="3.20.20.140">
    <property type="entry name" value="Metal-dependent hydrolases"/>
    <property type="match status" value="1"/>
</dbReference>
<keyword evidence="8" id="KW-0862">Zinc</keyword>
<keyword evidence="11" id="KW-1185">Reference proteome</keyword>